<keyword evidence="1" id="KW-0238">DNA-binding</keyword>
<dbReference type="InterPro" id="IPR011010">
    <property type="entry name" value="DNA_brk_join_enz"/>
</dbReference>
<evidence type="ECO:0000313" key="5">
    <source>
        <dbReference type="Proteomes" id="UP000016223"/>
    </source>
</evidence>
<reference evidence="4 5" key="1">
    <citation type="submission" date="2012-10" db="EMBL/GenBank/DDBJ databases">
        <title>Genome sequence of Variovorax paradoxus B4.</title>
        <authorList>
            <person name="Schuldes J."/>
            <person name="Brandt U."/>
            <person name="Hiessl S."/>
            <person name="Wuebbeler J.H."/>
            <person name="Thuermer A."/>
            <person name="Steinbuechel A."/>
            <person name="Daniel R."/>
        </authorList>
    </citation>
    <scope>NUCLEOTIDE SEQUENCE [LARGE SCALE GENOMIC DNA]</scope>
    <source>
        <strain evidence="4 5">B4</strain>
    </source>
</reference>
<dbReference type="GO" id="GO:0003677">
    <property type="term" value="F:DNA binding"/>
    <property type="evidence" value="ECO:0007669"/>
    <property type="project" value="UniProtKB-KW"/>
</dbReference>
<evidence type="ECO:0000313" key="4">
    <source>
        <dbReference type="EMBL" id="AGU51801.1"/>
    </source>
</evidence>
<dbReference type="Gene3D" id="1.10.150.130">
    <property type="match status" value="1"/>
</dbReference>
<dbReference type="Pfam" id="PF22022">
    <property type="entry name" value="Phage_int_M"/>
    <property type="match status" value="1"/>
</dbReference>
<gene>
    <name evidence="4" type="ORF">VAPA_1c47350</name>
</gene>
<dbReference type="Proteomes" id="UP000016223">
    <property type="component" value="Chromosome 1"/>
</dbReference>
<dbReference type="InterPro" id="IPR053876">
    <property type="entry name" value="Phage_int_M"/>
</dbReference>
<accession>T1XH03</accession>
<evidence type="ECO:0000256" key="1">
    <source>
        <dbReference type="ARBA" id="ARBA00023125"/>
    </source>
</evidence>
<evidence type="ECO:0000259" key="3">
    <source>
        <dbReference type="Pfam" id="PF22022"/>
    </source>
</evidence>
<evidence type="ECO:0000256" key="2">
    <source>
        <dbReference type="SAM" id="MobiDB-lite"/>
    </source>
</evidence>
<sequence>MDRGHRSLYSAFRRRCSWLWKGKTETASRLRGRIEAVLAWATVSRRRAGDNPARWKGFLDQLLAAPADVKEVQHHPALPYGEMPSFCFDLQTLDGDAAQLFLFLIFTAARIGEARAAMWTAAAHRRREKAAHECGADHGPPVAAQARPARVAVSVDDIQALPRHHVEGRGGHPQRPSTGAAAGTRPVGDPDGRKHRAGAGLVDRAGGYWSPGRYV</sequence>
<name>T1XH03_VARPD</name>
<dbReference type="AlphaFoldDB" id="T1XH03"/>
<dbReference type="HOGENOM" id="CLU_1282759_0_0_4"/>
<dbReference type="KEGG" id="vpd:VAPA_1c47350"/>
<feature type="region of interest" description="Disordered" evidence="2">
    <location>
        <begin position="163"/>
        <end position="199"/>
    </location>
</feature>
<dbReference type="SUPFAM" id="SSF56349">
    <property type="entry name" value="DNA breaking-rejoining enzymes"/>
    <property type="match status" value="1"/>
</dbReference>
<protein>
    <submittedName>
        <fullName evidence="4">Putative phage integrase</fullName>
    </submittedName>
</protein>
<organism evidence="4 5">
    <name type="scientific">Variovorax paradoxus B4</name>
    <dbReference type="NCBI Taxonomy" id="1246301"/>
    <lineage>
        <taxon>Bacteria</taxon>
        <taxon>Pseudomonadati</taxon>
        <taxon>Pseudomonadota</taxon>
        <taxon>Betaproteobacteria</taxon>
        <taxon>Burkholderiales</taxon>
        <taxon>Comamonadaceae</taxon>
        <taxon>Variovorax</taxon>
    </lineage>
</organism>
<feature type="domain" description="Phage integrase central" evidence="3">
    <location>
        <begin position="19"/>
        <end position="57"/>
    </location>
</feature>
<dbReference type="InterPro" id="IPR010998">
    <property type="entry name" value="Integrase_recombinase_N"/>
</dbReference>
<dbReference type="EMBL" id="CP003911">
    <property type="protein sequence ID" value="AGU51801.1"/>
    <property type="molecule type" value="Genomic_DNA"/>
</dbReference>
<proteinExistence type="predicted"/>